<proteinExistence type="predicted"/>
<dbReference type="AlphaFoldDB" id="G9YI83"/>
<organism evidence="1 2">
    <name type="scientific">Anaeroglobus geminatus F0357</name>
    <dbReference type="NCBI Taxonomy" id="861450"/>
    <lineage>
        <taxon>Bacteria</taxon>
        <taxon>Bacillati</taxon>
        <taxon>Bacillota</taxon>
        <taxon>Negativicutes</taxon>
        <taxon>Veillonellales</taxon>
        <taxon>Veillonellaceae</taxon>
        <taxon>Anaeroglobus</taxon>
    </lineage>
</organism>
<dbReference type="EMBL" id="AGCJ01000058">
    <property type="protein sequence ID" value="EHM39893.1"/>
    <property type="molecule type" value="Genomic_DNA"/>
</dbReference>
<sequence>MDRRCKLPNRQFRKISFTKFRKIVSKLPNRQFRNYCCASYFSC</sequence>
<protein>
    <submittedName>
        <fullName evidence="1">Uncharacterized protein</fullName>
    </submittedName>
</protein>
<accession>G9YI83</accession>
<evidence type="ECO:0000313" key="1">
    <source>
        <dbReference type="EMBL" id="EHM39893.1"/>
    </source>
</evidence>
<comment type="caution">
    <text evidence="1">The sequence shown here is derived from an EMBL/GenBank/DDBJ whole genome shotgun (WGS) entry which is preliminary data.</text>
</comment>
<reference evidence="1 2" key="1">
    <citation type="submission" date="2011-08" db="EMBL/GenBank/DDBJ databases">
        <authorList>
            <person name="Weinstock G."/>
            <person name="Sodergren E."/>
            <person name="Clifton S."/>
            <person name="Fulton L."/>
            <person name="Fulton B."/>
            <person name="Courtney L."/>
            <person name="Fronick C."/>
            <person name="Harrison M."/>
            <person name="Strong C."/>
            <person name="Farmer C."/>
            <person name="Delahaunty K."/>
            <person name="Markovic C."/>
            <person name="Hall O."/>
            <person name="Minx P."/>
            <person name="Tomlinson C."/>
            <person name="Mitreva M."/>
            <person name="Hou S."/>
            <person name="Chen J."/>
            <person name="Wollam A."/>
            <person name="Pepin K.H."/>
            <person name="Johnson M."/>
            <person name="Bhonagiri V."/>
            <person name="Zhang X."/>
            <person name="Suruliraj S."/>
            <person name="Warren W."/>
            <person name="Chinwalla A."/>
            <person name="Mardis E.R."/>
            <person name="Wilson R.K."/>
        </authorList>
    </citation>
    <scope>NUCLEOTIDE SEQUENCE [LARGE SCALE GENOMIC DNA]</scope>
    <source>
        <strain evidence="1 2">F0357</strain>
    </source>
</reference>
<evidence type="ECO:0000313" key="2">
    <source>
        <dbReference type="Proteomes" id="UP000005481"/>
    </source>
</evidence>
<dbReference type="HOGENOM" id="CLU_3228823_0_0_9"/>
<dbReference type="Proteomes" id="UP000005481">
    <property type="component" value="Unassembled WGS sequence"/>
</dbReference>
<gene>
    <name evidence="1" type="ORF">HMPREF0080_01368</name>
</gene>
<keyword evidence="2" id="KW-1185">Reference proteome</keyword>
<name>G9YI83_9FIRM</name>